<feature type="region of interest" description="Disordered" evidence="1">
    <location>
        <begin position="165"/>
        <end position="223"/>
    </location>
</feature>
<dbReference type="Pfam" id="PF14223">
    <property type="entry name" value="Retrotran_gag_2"/>
    <property type="match status" value="1"/>
</dbReference>
<sequence length="376" mass="42014">MPNLLCDDNSNKPTEKSPTPTQSVNNKLYPALAISNIHPHVPVTLEMENVISSTWAELFQIHCRSSKVIHHILPNVKSEPSQSYNENWDTLGNEGSRAVTLEQDFSSTHLADFPSVSAYYQCLKNLADQLKNVGAAIPNNHLVLQMVYGLTKAYNGVGTLTRQSTPLPSFYNARSKEEPKSSIAKLAPHQEGPPKPRNWTKPGPRYASQSYRPTKPRHQRPNRPWTEVAHGLTWPNYSQPTNPWSWTAVHCPYPSDPWTRPPGRNPASPNRNARPGLLGPRPSNHTWQPNTHHEAHSATNIEQAINPPDADWIFGRVQSSWDVTAPANSTSLPVPFVHPPSTNNRPPQIPYNLSTLAPSLWHARLGHPRTLVVCFP</sequence>
<feature type="region of interest" description="Disordered" evidence="1">
    <location>
        <begin position="1"/>
        <end position="24"/>
    </location>
</feature>
<proteinExistence type="predicted"/>
<organism evidence="2 3">
    <name type="scientific">Lithospermum erythrorhizon</name>
    <name type="common">Purple gromwell</name>
    <name type="synonym">Lithospermum officinale var. erythrorhizon</name>
    <dbReference type="NCBI Taxonomy" id="34254"/>
    <lineage>
        <taxon>Eukaryota</taxon>
        <taxon>Viridiplantae</taxon>
        <taxon>Streptophyta</taxon>
        <taxon>Embryophyta</taxon>
        <taxon>Tracheophyta</taxon>
        <taxon>Spermatophyta</taxon>
        <taxon>Magnoliopsida</taxon>
        <taxon>eudicotyledons</taxon>
        <taxon>Gunneridae</taxon>
        <taxon>Pentapetalae</taxon>
        <taxon>asterids</taxon>
        <taxon>lamiids</taxon>
        <taxon>Boraginales</taxon>
        <taxon>Boraginaceae</taxon>
        <taxon>Boraginoideae</taxon>
        <taxon>Lithospermeae</taxon>
        <taxon>Lithospermum</taxon>
    </lineage>
</organism>
<accession>A0AAV3RN76</accession>
<dbReference type="PANTHER" id="PTHR47481">
    <property type="match status" value="1"/>
</dbReference>
<evidence type="ECO:0000313" key="3">
    <source>
        <dbReference type="Proteomes" id="UP001454036"/>
    </source>
</evidence>
<reference evidence="2 3" key="1">
    <citation type="submission" date="2024-01" db="EMBL/GenBank/DDBJ databases">
        <title>The complete chloroplast genome sequence of Lithospermum erythrorhizon: insights into the phylogenetic relationship among Boraginaceae species and the maternal lineages of purple gromwells.</title>
        <authorList>
            <person name="Okada T."/>
            <person name="Watanabe K."/>
        </authorList>
    </citation>
    <scope>NUCLEOTIDE SEQUENCE [LARGE SCALE GENOMIC DNA]</scope>
</reference>
<feature type="region of interest" description="Disordered" evidence="1">
    <location>
        <begin position="257"/>
        <end position="296"/>
    </location>
</feature>
<gene>
    <name evidence="2" type="ORF">LIER_30108</name>
</gene>
<name>A0AAV3RN76_LITER</name>
<evidence type="ECO:0000256" key="1">
    <source>
        <dbReference type="SAM" id="MobiDB-lite"/>
    </source>
</evidence>
<dbReference type="AlphaFoldDB" id="A0AAV3RN76"/>
<dbReference type="Proteomes" id="UP001454036">
    <property type="component" value="Unassembled WGS sequence"/>
</dbReference>
<comment type="caution">
    <text evidence="2">The sequence shown here is derived from an EMBL/GenBank/DDBJ whole genome shotgun (WGS) entry which is preliminary data.</text>
</comment>
<keyword evidence="3" id="KW-1185">Reference proteome</keyword>
<evidence type="ECO:0000313" key="2">
    <source>
        <dbReference type="EMBL" id="GAA0180430.1"/>
    </source>
</evidence>
<dbReference type="EMBL" id="BAABME010010623">
    <property type="protein sequence ID" value="GAA0180430.1"/>
    <property type="molecule type" value="Genomic_DNA"/>
</dbReference>
<protein>
    <submittedName>
        <fullName evidence="2">Uncharacterized protein</fullName>
    </submittedName>
</protein>
<dbReference type="PANTHER" id="PTHR47481:SF10">
    <property type="entry name" value="COPIA-LIKE POLYPROTEIN_RETROTRANSPOSON"/>
    <property type="match status" value="1"/>
</dbReference>